<evidence type="ECO:0000313" key="2">
    <source>
        <dbReference type="EMBL" id="AOM78467.1"/>
    </source>
</evidence>
<dbReference type="Proteomes" id="UP000094313">
    <property type="component" value="Chromosome"/>
</dbReference>
<dbReference type="PROSITE" id="PS51819">
    <property type="entry name" value="VOC"/>
    <property type="match status" value="1"/>
</dbReference>
<dbReference type="Pfam" id="PF00903">
    <property type="entry name" value="Glyoxalase"/>
    <property type="match status" value="1"/>
</dbReference>
<protein>
    <submittedName>
        <fullName evidence="2">Glyoxalase</fullName>
    </submittedName>
</protein>
<sequence>MAISQTLRGLTTICYYALDHEAAKKWYAELLGIPPYFERPGYAEFRIGDYQHELGLIDGRYAPEGWTPGVPAPVTYWHVDEINESLDKLISLGATLHEPVTERGPGFITASVIDPFGNILGIMYNVHYLEVLNAKKS</sequence>
<dbReference type="Gene3D" id="3.10.180.10">
    <property type="entry name" value="2,3-Dihydroxybiphenyl 1,2-Dioxygenase, domain 1"/>
    <property type="match status" value="1"/>
</dbReference>
<dbReference type="RefSeq" id="WP_069380132.1">
    <property type="nucleotide sequence ID" value="NZ_CP017141.1"/>
</dbReference>
<dbReference type="CDD" id="cd06587">
    <property type="entry name" value="VOC"/>
    <property type="match status" value="1"/>
</dbReference>
<reference evidence="2 3" key="1">
    <citation type="submission" date="2016-08" db="EMBL/GenBank/DDBJ databases">
        <authorList>
            <person name="Seilhamer J.J."/>
        </authorList>
    </citation>
    <scope>NUCLEOTIDE SEQUENCE [LARGE SCALE GENOMIC DNA]</scope>
    <source>
        <strain evidence="2 3">DX4</strain>
    </source>
</reference>
<organism evidence="2 3">
    <name type="scientific">Pedobacter steynii</name>
    <dbReference type="NCBI Taxonomy" id="430522"/>
    <lineage>
        <taxon>Bacteria</taxon>
        <taxon>Pseudomonadati</taxon>
        <taxon>Bacteroidota</taxon>
        <taxon>Sphingobacteriia</taxon>
        <taxon>Sphingobacteriales</taxon>
        <taxon>Sphingobacteriaceae</taxon>
        <taxon>Pedobacter</taxon>
    </lineage>
</organism>
<dbReference type="InterPro" id="IPR004360">
    <property type="entry name" value="Glyas_Fos-R_dOase_dom"/>
</dbReference>
<dbReference type="EMBL" id="CP017141">
    <property type="protein sequence ID" value="AOM78467.1"/>
    <property type="molecule type" value="Genomic_DNA"/>
</dbReference>
<evidence type="ECO:0000313" key="3">
    <source>
        <dbReference type="Proteomes" id="UP000094313"/>
    </source>
</evidence>
<dbReference type="OrthoDB" id="4548523at2"/>
<name>A0A1D7QIH6_9SPHI</name>
<keyword evidence="3" id="KW-1185">Reference proteome</keyword>
<accession>A0A1D7QIH6</accession>
<proteinExistence type="predicted"/>
<dbReference type="InterPro" id="IPR029068">
    <property type="entry name" value="Glyas_Bleomycin-R_OHBP_Dase"/>
</dbReference>
<dbReference type="InterPro" id="IPR037523">
    <property type="entry name" value="VOC_core"/>
</dbReference>
<dbReference type="AlphaFoldDB" id="A0A1D7QIH6"/>
<dbReference type="KEGG" id="psty:BFS30_15550"/>
<dbReference type="SUPFAM" id="SSF54593">
    <property type="entry name" value="Glyoxalase/Bleomycin resistance protein/Dihydroxybiphenyl dioxygenase"/>
    <property type="match status" value="1"/>
</dbReference>
<gene>
    <name evidence="2" type="ORF">BFS30_15550</name>
</gene>
<evidence type="ECO:0000259" key="1">
    <source>
        <dbReference type="PROSITE" id="PS51819"/>
    </source>
</evidence>
<feature type="domain" description="VOC" evidence="1">
    <location>
        <begin position="9"/>
        <end position="125"/>
    </location>
</feature>